<evidence type="ECO:0000256" key="5">
    <source>
        <dbReference type="ARBA" id="ARBA00023136"/>
    </source>
</evidence>
<proteinExistence type="inferred from homology"/>
<dbReference type="PANTHER" id="PTHR13325">
    <property type="entry name" value="PROTEASE M50 MEMBRANE-BOUND TRANSCRIPTION FACTOR SITE 2 PROTEASE"/>
    <property type="match status" value="1"/>
</dbReference>
<dbReference type="GO" id="GO:0012505">
    <property type="term" value="C:endomembrane system"/>
    <property type="evidence" value="ECO:0007669"/>
    <property type="project" value="UniProtKB-SubCell"/>
</dbReference>
<evidence type="ECO:0000256" key="4">
    <source>
        <dbReference type="ARBA" id="ARBA00022989"/>
    </source>
</evidence>
<comment type="subcellular location">
    <subcellularLocation>
        <location evidence="1">Endomembrane system</location>
        <topology evidence="1">Multi-pass membrane protein</topology>
    </subcellularLocation>
</comment>
<dbReference type="Proteomes" id="UP000006038">
    <property type="component" value="Chromosome 1"/>
</dbReference>
<sequence>MRCWTHNICFHISFPSIRYISVYSCYFVSVEAMVMIFTWYCDCKIYSFNDIIFNIGRRYAGYMRAWFSAGVYFSVVALIGISVVLLWDSIGAICFTGRSFSTWLQNLLASSFGISIIDITAIIVSTVLSIAFHEFGHAVAAASEGIQIEYIAVFVAALFPGALVALNCDQLQNLPPFSMLRIYCAGIWHNVMLCAVCFIMTLLLPLLLNPLYVSGDGLMITGVPETSPLSEYLSAHDFILSVDGLNITRPDEWMEMLAQDNVEKVSSHDLLESYESYGTSGSRKGYCVPNSWIDASKNLWQINDKLSCPDDLMTFQQMSGKGIDKKEAEDKYCLIAKDVVKLKKCGNGWWEAKDDRSNFACLEDEYCSMPVLGPGISWIEISYARPYSLECLRTEGNSSLLHGVNSNPGLSPCQGTFVYAGHLLSAARSIKLSSYRPRWPHLLFIADVPRILENGLGCLLRVSAALAAVNCLPVYFLDGEAILETMLGYFAWVTRRKQCKILKFCRFFWTILSIILFSRTLYSMTLYYDFI</sequence>
<reference evidence="9" key="1">
    <citation type="journal article" date="2013" name="Nat. Commun.">
        <title>Whole-genome sequencing of Oryza brachyantha reveals mechanisms underlying Oryza genome evolution.</title>
        <authorList>
            <person name="Chen J."/>
            <person name="Huang Q."/>
            <person name="Gao D."/>
            <person name="Wang J."/>
            <person name="Lang Y."/>
            <person name="Liu T."/>
            <person name="Li B."/>
            <person name="Bai Z."/>
            <person name="Luis Goicoechea J."/>
            <person name="Liang C."/>
            <person name="Chen C."/>
            <person name="Zhang W."/>
            <person name="Sun S."/>
            <person name="Liao Y."/>
            <person name="Zhang X."/>
            <person name="Yang L."/>
            <person name="Song C."/>
            <person name="Wang M."/>
            <person name="Shi J."/>
            <person name="Liu G."/>
            <person name="Liu J."/>
            <person name="Zhou H."/>
            <person name="Zhou W."/>
            <person name="Yu Q."/>
            <person name="An N."/>
            <person name="Chen Y."/>
            <person name="Cai Q."/>
            <person name="Wang B."/>
            <person name="Liu B."/>
            <person name="Min J."/>
            <person name="Huang Y."/>
            <person name="Wu H."/>
            <person name="Li Z."/>
            <person name="Zhang Y."/>
            <person name="Yin Y."/>
            <person name="Song W."/>
            <person name="Jiang J."/>
            <person name="Jackson S.A."/>
            <person name="Wing R.A."/>
            <person name="Wang J."/>
            <person name="Chen M."/>
        </authorList>
    </citation>
    <scope>NUCLEOTIDE SEQUENCE [LARGE SCALE GENOMIC DNA]</scope>
    <source>
        <strain evidence="9">cv. IRGC 101232</strain>
    </source>
</reference>
<dbReference type="PRINTS" id="PR01000">
    <property type="entry name" value="SREBPS2PTASE"/>
</dbReference>
<feature type="transmembrane region" description="Helical" evidence="7">
    <location>
        <begin position="504"/>
        <end position="522"/>
    </location>
</feature>
<evidence type="ECO:0000256" key="2">
    <source>
        <dbReference type="ARBA" id="ARBA00009989"/>
    </source>
</evidence>
<dbReference type="Pfam" id="PF02163">
    <property type="entry name" value="Peptidase_M50"/>
    <property type="match status" value="1"/>
</dbReference>
<dbReference type="AlphaFoldDB" id="J3L2F6"/>
<feature type="transmembrane region" description="Helical" evidence="7">
    <location>
        <begin position="187"/>
        <end position="208"/>
    </location>
</feature>
<keyword evidence="3 7" id="KW-0812">Transmembrane</keyword>
<dbReference type="HOGENOM" id="CLU_032523_2_0_1"/>
<evidence type="ECO:0000256" key="6">
    <source>
        <dbReference type="ARBA" id="ARBA00032658"/>
    </source>
</evidence>
<dbReference type="GO" id="GO:1905897">
    <property type="term" value="P:regulation of response to endoplasmic reticulum stress"/>
    <property type="evidence" value="ECO:0007669"/>
    <property type="project" value="TreeGrafter"/>
</dbReference>
<feature type="transmembrane region" description="Helical" evidence="7">
    <location>
        <begin position="107"/>
        <end position="128"/>
    </location>
</feature>
<dbReference type="SUPFAM" id="SSF50156">
    <property type="entry name" value="PDZ domain-like"/>
    <property type="match status" value="1"/>
</dbReference>
<dbReference type="STRING" id="4533.J3L2F6"/>
<name>J3L2F6_ORYBR</name>
<dbReference type="GO" id="GO:0005737">
    <property type="term" value="C:cytoplasm"/>
    <property type="evidence" value="ECO:0007669"/>
    <property type="project" value="TreeGrafter"/>
</dbReference>
<evidence type="ECO:0000256" key="7">
    <source>
        <dbReference type="SAM" id="Phobius"/>
    </source>
</evidence>
<evidence type="ECO:0000259" key="8">
    <source>
        <dbReference type="Pfam" id="PF02163"/>
    </source>
</evidence>
<feature type="domain" description="Peptidase M50" evidence="8">
    <location>
        <begin position="122"/>
        <end position="251"/>
    </location>
</feature>
<protein>
    <recommendedName>
        <fullName evidence="6">Endopeptidase S2P</fullName>
    </recommendedName>
</protein>
<dbReference type="GO" id="GO:0004222">
    <property type="term" value="F:metalloendopeptidase activity"/>
    <property type="evidence" value="ECO:0007669"/>
    <property type="project" value="InterPro"/>
</dbReference>
<evidence type="ECO:0000256" key="1">
    <source>
        <dbReference type="ARBA" id="ARBA00004127"/>
    </source>
</evidence>
<keyword evidence="10" id="KW-1185">Reference proteome</keyword>
<keyword evidence="4 7" id="KW-1133">Transmembrane helix</keyword>
<dbReference type="GO" id="GO:0016020">
    <property type="term" value="C:membrane"/>
    <property type="evidence" value="ECO:0007669"/>
    <property type="project" value="InterPro"/>
</dbReference>
<feature type="transmembrane region" description="Helical" evidence="7">
    <location>
        <begin position="62"/>
        <end position="87"/>
    </location>
</feature>
<evidence type="ECO:0000256" key="3">
    <source>
        <dbReference type="ARBA" id="ARBA00022692"/>
    </source>
</evidence>
<evidence type="ECO:0000313" key="9">
    <source>
        <dbReference type="EnsemblPlants" id="OB01G34120.1"/>
    </source>
</evidence>
<feature type="transmembrane region" description="Helical" evidence="7">
    <location>
        <begin position="148"/>
        <end position="167"/>
    </location>
</feature>
<dbReference type="OMA" id="FYSWGRW"/>
<dbReference type="InterPro" id="IPR036034">
    <property type="entry name" value="PDZ_sf"/>
</dbReference>
<dbReference type="GO" id="GO:0031293">
    <property type="term" value="P:membrane protein intracellular domain proteolysis"/>
    <property type="evidence" value="ECO:0007669"/>
    <property type="project" value="TreeGrafter"/>
</dbReference>
<comment type="similarity">
    <text evidence="2">Belongs to the peptidase M50A family.</text>
</comment>
<reference evidence="9" key="2">
    <citation type="submission" date="2013-04" db="UniProtKB">
        <authorList>
            <consortium name="EnsemblPlants"/>
        </authorList>
    </citation>
    <scope>IDENTIFICATION</scope>
</reference>
<dbReference type="PANTHER" id="PTHR13325:SF3">
    <property type="entry name" value="MEMBRANE-BOUND TRANSCRIPTION FACTOR SITE-2 PROTEASE"/>
    <property type="match status" value="1"/>
</dbReference>
<dbReference type="EnsemblPlants" id="OB01G34120.1">
    <property type="protein sequence ID" value="OB01G34120.1"/>
    <property type="gene ID" value="OB01G34120"/>
</dbReference>
<feature type="transmembrane region" description="Helical" evidence="7">
    <location>
        <begin position="20"/>
        <end position="41"/>
    </location>
</feature>
<accession>J3L2F6</accession>
<dbReference type="Gramene" id="OB01G34120.1">
    <property type="protein sequence ID" value="OB01G34120.1"/>
    <property type="gene ID" value="OB01G34120"/>
</dbReference>
<dbReference type="InterPro" id="IPR008915">
    <property type="entry name" value="Peptidase_M50"/>
</dbReference>
<keyword evidence="5 7" id="KW-0472">Membrane</keyword>
<dbReference type="InterPro" id="IPR001193">
    <property type="entry name" value="MBTPS2"/>
</dbReference>
<evidence type="ECO:0000313" key="10">
    <source>
        <dbReference type="Proteomes" id="UP000006038"/>
    </source>
</evidence>
<dbReference type="eggNOG" id="KOG2921">
    <property type="taxonomic scope" value="Eukaryota"/>
</dbReference>
<organism evidence="9">
    <name type="scientific">Oryza brachyantha</name>
    <name type="common">malo sina</name>
    <dbReference type="NCBI Taxonomy" id="4533"/>
    <lineage>
        <taxon>Eukaryota</taxon>
        <taxon>Viridiplantae</taxon>
        <taxon>Streptophyta</taxon>
        <taxon>Embryophyta</taxon>
        <taxon>Tracheophyta</taxon>
        <taxon>Spermatophyta</taxon>
        <taxon>Magnoliopsida</taxon>
        <taxon>Liliopsida</taxon>
        <taxon>Poales</taxon>
        <taxon>Poaceae</taxon>
        <taxon>BOP clade</taxon>
        <taxon>Oryzoideae</taxon>
        <taxon>Oryzeae</taxon>
        <taxon>Oryzinae</taxon>
        <taxon>Oryza</taxon>
    </lineage>
</organism>